<dbReference type="EMBL" id="QRGR01000001">
    <property type="protein sequence ID" value="RDV17248.1"/>
    <property type="molecule type" value="Genomic_DNA"/>
</dbReference>
<proteinExistence type="predicted"/>
<protein>
    <submittedName>
        <fullName evidence="2">Uncharacterized protein</fullName>
    </submittedName>
</protein>
<keyword evidence="3" id="KW-1185">Reference proteome</keyword>
<evidence type="ECO:0000256" key="1">
    <source>
        <dbReference type="SAM" id="Phobius"/>
    </source>
</evidence>
<dbReference type="AlphaFoldDB" id="A0A3D8LIQ3"/>
<evidence type="ECO:0000313" key="3">
    <source>
        <dbReference type="Proteomes" id="UP000256708"/>
    </source>
</evidence>
<gene>
    <name evidence="2" type="ORF">DXT99_01735</name>
</gene>
<sequence length="63" mass="7178">MMQAILKIISYIGLILTVVPSFLVFSGAIELSFHKTLMLIGTLLWFFTAPFWMNKQKPSESKV</sequence>
<keyword evidence="1" id="KW-1133">Transmembrane helix</keyword>
<evidence type="ECO:0000313" key="2">
    <source>
        <dbReference type="EMBL" id="RDV17248.1"/>
    </source>
</evidence>
<accession>A0A3D8LIQ3</accession>
<keyword evidence="1" id="KW-0812">Transmembrane</keyword>
<dbReference type="Proteomes" id="UP000256708">
    <property type="component" value="Unassembled WGS sequence"/>
</dbReference>
<comment type="caution">
    <text evidence="2">The sequence shown here is derived from an EMBL/GenBank/DDBJ whole genome shotgun (WGS) entry which is preliminary data.</text>
</comment>
<feature type="transmembrane region" description="Helical" evidence="1">
    <location>
        <begin position="9"/>
        <end position="29"/>
    </location>
</feature>
<keyword evidence="1" id="KW-0472">Membrane</keyword>
<feature type="transmembrane region" description="Helical" evidence="1">
    <location>
        <begin position="35"/>
        <end position="53"/>
    </location>
</feature>
<name>A0A3D8LIQ3_9BACT</name>
<dbReference type="OrthoDB" id="9814988at2"/>
<organism evidence="2 3">
    <name type="scientific">Pontibacter diazotrophicus</name>
    <dbReference type="NCBI Taxonomy" id="1400979"/>
    <lineage>
        <taxon>Bacteria</taxon>
        <taxon>Pseudomonadati</taxon>
        <taxon>Bacteroidota</taxon>
        <taxon>Cytophagia</taxon>
        <taxon>Cytophagales</taxon>
        <taxon>Hymenobacteraceae</taxon>
        <taxon>Pontibacter</taxon>
    </lineage>
</organism>
<reference evidence="3" key="1">
    <citation type="submission" date="2018-08" db="EMBL/GenBank/DDBJ databases">
        <authorList>
            <person name="Liu Z.-W."/>
            <person name="Du Z.-J."/>
        </authorList>
    </citation>
    <scope>NUCLEOTIDE SEQUENCE [LARGE SCALE GENOMIC DNA]</scope>
    <source>
        <strain evidence="3">H4X</strain>
    </source>
</reference>